<evidence type="ECO:0008006" key="4">
    <source>
        <dbReference type="Google" id="ProtNLM"/>
    </source>
</evidence>
<organism evidence="2 3">
    <name type="scientific">Haliangium ochraceum (strain DSM 14365 / JCM 11303 / SMP-2)</name>
    <dbReference type="NCBI Taxonomy" id="502025"/>
    <lineage>
        <taxon>Bacteria</taxon>
        <taxon>Pseudomonadati</taxon>
        <taxon>Myxococcota</taxon>
        <taxon>Polyangia</taxon>
        <taxon>Haliangiales</taxon>
        <taxon>Kofleriaceae</taxon>
        <taxon>Haliangium</taxon>
    </lineage>
</organism>
<dbReference type="KEGG" id="hoh:Hoch_3467"/>
<gene>
    <name evidence="2" type="ordered locus">Hoch_3467</name>
</gene>
<accession>D0LW37</accession>
<name>D0LW37_HALO1</name>
<sequence length="401" mass="42947">MSPCHPLKQARTNQPRGLRAVAPRLAPGAHALALALLLASLSACGSLPARTASFRAHPSSVAAGDLRGPYRGRVVDASSGAPVADALLYATWTMERGYGMSLPAGAHEYVGNTDANGYYLIPATQDPGQDVRITDFDLVIYKRGYVAYRSDRRFSDLGPRRDFAQLDQVVELEPWREDFSHARHLRYIGGGEALRALTAEEAEAAAIELASASDEAIATPLVVPQDRARLAAAQLLTGEDVTSVTGFDGSFESGPLGDEPDTEVYSSQHLRAMNLPETYDVALRVWRERPEAAEARYQALLDSLPGADEIDEIGDRSLRAAEGSIFGIGFVDRSRGVVALLTCGQSQCDDLEVAARLGARIHERLRARVAPRPSTASPSPTPTPTPTPDADAAPARQGQTP</sequence>
<evidence type="ECO:0000313" key="3">
    <source>
        <dbReference type="Proteomes" id="UP000001880"/>
    </source>
</evidence>
<dbReference type="AlphaFoldDB" id="D0LW37"/>
<dbReference type="HOGENOM" id="CLU_686567_0_0_7"/>
<protein>
    <recommendedName>
        <fullName evidence="4">Carboxypeptidase regulatory-like domain-containing protein</fullName>
    </recommendedName>
</protein>
<keyword evidence="3" id="KW-1185">Reference proteome</keyword>
<reference evidence="2 3" key="1">
    <citation type="journal article" date="2010" name="Stand. Genomic Sci.">
        <title>Complete genome sequence of Haliangium ochraceum type strain (SMP-2).</title>
        <authorList>
            <consortium name="US DOE Joint Genome Institute (JGI-PGF)"/>
            <person name="Ivanova N."/>
            <person name="Daum C."/>
            <person name="Lang E."/>
            <person name="Abt B."/>
            <person name="Kopitz M."/>
            <person name="Saunders E."/>
            <person name="Lapidus A."/>
            <person name="Lucas S."/>
            <person name="Glavina Del Rio T."/>
            <person name="Nolan M."/>
            <person name="Tice H."/>
            <person name="Copeland A."/>
            <person name="Cheng J.F."/>
            <person name="Chen F."/>
            <person name="Bruce D."/>
            <person name="Goodwin L."/>
            <person name="Pitluck S."/>
            <person name="Mavromatis K."/>
            <person name="Pati A."/>
            <person name="Mikhailova N."/>
            <person name="Chen A."/>
            <person name="Palaniappan K."/>
            <person name="Land M."/>
            <person name="Hauser L."/>
            <person name="Chang Y.J."/>
            <person name="Jeffries C.D."/>
            <person name="Detter J.C."/>
            <person name="Brettin T."/>
            <person name="Rohde M."/>
            <person name="Goker M."/>
            <person name="Bristow J."/>
            <person name="Markowitz V."/>
            <person name="Eisen J.A."/>
            <person name="Hugenholtz P."/>
            <person name="Kyrpides N.C."/>
            <person name="Klenk H.P."/>
        </authorList>
    </citation>
    <scope>NUCLEOTIDE SEQUENCE [LARGE SCALE GENOMIC DNA]</scope>
    <source>
        <strain evidence="3">DSM 14365 / CIP 107738 / JCM 11303 / AJ 13395 / SMP-2</strain>
    </source>
</reference>
<proteinExistence type="predicted"/>
<dbReference type="EMBL" id="CP001804">
    <property type="protein sequence ID" value="ACY15969.1"/>
    <property type="molecule type" value="Genomic_DNA"/>
</dbReference>
<dbReference type="STRING" id="502025.Hoch_3467"/>
<dbReference type="Proteomes" id="UP000001880">
    <property type="component" value="Chromosome"/>
</dbReference>
<feature type="region of interest" description="Disordered" evidence="1">
    <location>
        <begin position="365"/>
        <end position="401"/>
    </location>
</feature>
<evidence type="ECO:0000256" key="1">
    <source>
        <dbReference type="SAM" id="MobiDB-lite"/>
    </source>
</evidence>
<feature type="compositionally biased region" description="Low complexity" evidence="1">
    <location>
        <begin position="388"/>
        <end position="401"/>
    </location>
</feature>
<evidence type="ECO:0000313" key="2">
    <source>
        <dbReference type="EMBL" id="ACY15969.1"/>
    </source>
</evidence>
<dbReference type="RefSeq" id="WP_012828568.1">
    <property type="nucleotide sequence ID" value="NC_013440.1"/>
</dbReference>